<comment type="caution">
    <text evidence="6">The sequence shown here is derived from an EMBL/GenBank/DDBJ whole genome shotgun (WGS) entry which is preliminary data.</text>
</comment>
<comment type="similarity">
    <text evidence="1 5">Belongs to the glutaminase family.</text>
</comment>
<dbReference type="Proteomes" id="UP001223743">
    <property type="component" value="Unassembled WGS sequence"/>
</dbReference>
<dbReference type="NCBIfam" id="TIGR03814">
    <property type="entry name" value="Gln_ase"/>
    <property type="match status" value="1"/>
</dbReference>
<evidence type="ECO:0000313" key="7">
    <source>
        <dbReference type="Proteomes" id="UP001223743"/>
    </source>
</evidence>
<evidence type="ECO:0000256" key="1">
    <source>
        <dbReference type="ARBA" id="ARBA00011076"/>
    </source>
</evidence>
<protein>
    <recommendedName>
        <fullName evidence="2 5">Glutaminase</fullName>
        <ecNumber evidence="2 5">3.5.1.2</ecNumber>
    </recommendedName>
</protein>
<dbReference type="SUPFAM" id="SSF56601">
    <property type="entry name" value="beta-lactamase/transpeptidase-like"/>
    <property type="match status" value="1"/>
</dbReference>
<keyword evidence="7" id="KW-1185">Reference proteome</keyword>
<accession>A0ABU0M5M1</accession>
<dbReference type="GO" id="GO:0004359">
    <property type="term" value="F:glutaminase activity"/>
    <property type="evidence" value="ECO:0007669"/>
    <property type="project" value="UniProtKB-EC"/>
</dbReference>
<organism evidence="6 7">
    <name type="scientific">Kaistia geumhonensis</name>
    <dbReference type="NCBI Taxonomy" id="410839"/>
    <lineage>
        <taxon>Bacteria</taxon>
        <taxon>Pseudomonadati</taxon>
        <taxon>Pseudomonadota</taxon>
        <taxon>Alphaproteobacteria</taxon>
        <taxon>Hyphomicrobiales</taxon>
        <taxon>Kaistiaceae</taxon>
        <taxon>Kaistia</taxon>
    </lineage>
</organism>
<feature type="binding site" evidence="5">
    <location>
        <position position="202"/>
    </location>
    <ligand>
        <name>substrate</name>
    </ligand>
</feature>
<proteinExistence type="inferred from homology"/>
<evidence type="ECO:0000256" key="2">
    <source>
        <dbReference type="ARBA" id="ARBA00012918"/>
    </source>
</evidence>
<dbReference type="EMBL" id="JAUSWJ010000001">
    <property type="protein sequence ID" value="MDQ0516262.1"/>
    <property type="molecule type" value="Genomic_DNA"/>
</dbReference>
<keyword evidence="5" id="KW-0007">Acetylation</keyword>
<dbReference type="InterPro" id="IPR012338">
    <property type="entry name" value="Beta-lactam/transpept-like"/>
</dbReference>
<dbReference type="InterPro" id="IPR015868">
    <property type="entry name" value="Glutaminase"/>
</dbReference>
<feature type="binding site" evidence="5">
    <location>
        <position position="76"/>
    </location>
    <ligand>
        <name>substrate</name>
    </ligand>
</feature>
<evidence type="ECO:0000313" key="6">
    <source>
        <dbReference type="EMBL" id="MDQ0516262.1"/>
    </source>
</evidence>
<dbReference type="HAMAP" id="MF_00313">
    <property type="entry name" value="Glutaminase"/>
    <property type="match status" value="1"/>
</dbReference>
<dbReference type="Gene3D" id="3.40.710.10">
    <property type="entry name" value="DD-peptidase/beta-lactamase superfamily"/>
    <property type="match status" value="1"/>
</dbReference>
<comment type="subunit">
    <text evidence="5">Homotetramer.</text>
</comment>
<dbReference type="EC" id="3.5.1.2" evidence="2 5"/>
<feature type="binding site" evidence="5">
    <location>
        <position position="127"/>
    </location>
    <ligand>
        <name>substrate</name>
    </ligand>
</feature>
<evidence type="ECO:0000256" key="3">
    <source>
        <dbReference type="ARBA" id="ARBA00022801"/>
    </source>
</evidence>
<name>A0ABU0M5M1_9HYPH</name>
<dbReference type="PANTHER" id="PTHR12544">
    <property type="entry name" value="GLUTAMINASE"/>
    <property type="match status" value="1"/>
</dbReference>
<feature type="binding site" evidence="5">
    <location>
        <position position="178"/>
    </location>
    <ligand>
        <name>substrate</name>
    </ligand>
</feature>
<sequence length="332" mass="34134">MNAAPVSTGHLPPPETVAAAVEEAHRRYRDDRAGDTIKIYPALAAMPPDLFGLAIVGVSGRVHAAGDADHPFSLMSVSKPFVFALLSDAIGGQEAREAIGVNATGLPFNALAAIEQGREGRTNPMVNAGAIAATSLVPGGDVEAKWRFIEAGIRRFAGRALERDDEVYHSASLTNTRNKAIGQLLATFGRLGCDPVDAVELYTRQCSLKVTARDLAAMGATLAGGGVQPLTGESVVSPESARHALAVMTTAGLYETSGDWLFDVGLPGKSGISGGIVTVAPGKGALGSFAPRLDGAGNSVKGQAAARHLAEALGLDLFASAPAATESMRGKR</sequence>
<reference evidence="6 7" key="1">
    <citation type="submission" date="2023-07" db="EMBL/GenBank/DDBJ databases">
        <title>Genomic Encyclopedia of Type Strains, Phase IV (KMG-IV): sequencing the most valuable type-strain genomes for metagenomic binning, comparative biology and taxonomic classification.</title>
        <authorList>
            <person name="Goeker M."/>
        </authorList>
    </citation>
    <scope>NUCLEOTIDE SEQUENCE [LARGE SCALE GENOMIC DNA]</scope>
    <source>
        <strain evidence="6 7">B1-1</strain>
    </source>
</reference>
<evidence type="ECO:0000256" key="5">
    <source>
        <dbReference type="HAMAP-Rule" id="MF_00313"/>
    </source>
</evidence>
<evidence type="ECO:0000256" key="4">
    <source>
        <dbReference type="ARBA" id="ARBA00049534"/>
    </source>
</evidence>
<comment type="caution">
    <text evidence="5">Lacks conserved residue(s) required for the propagation of feature annotation.</text>
</comment>
<dbReference type="RefSeq" id="WP_266279830.1">
    <property type="nucleotide sequence ID" value="NZ_JAPKNF010000001.1"/>
</dbReference>
<comment type="catalytic activity">
    <reaction evidence="4 5">
        <text>L-glutamine + H2O = L-glutamate + NH4(+)</text>
        <dbReference type="Rhea" id="RHEA:15889"/>
        <dbReference type="ChEBI" id="CHEBI:15377"/>
        <dbReference type="ChEBI" id="CHEBI:28938"/>
        <dbReference type="ChEBI" id="CHEBI:29985"/>
        <dbReference type="ChEBI" id="CHEBI:58359"/>
        <dbReference type="EC" id="3.5.1.2"/>
    </reaction>
</comment>
<gene>
    <name evidence="5" type="primary">glsA</name>
    <name evidence="6" type="ORF">QO015_001875</name>
</gene>
<keyword evidence="3 5" id="KW-0378">Hydrolase</keyword>
<dbReference type="Pfam" id="PF04960">
    <property type="entry name" value="Glutaminase"/>
    <property type="match status" value="1"/>
</dbReference>
<dbReference type="PANTHER" id="PTHR12544:SF48">
    <property type="entry name" value="GLUTAMINASE 1"/>
    <property type="match status" value="1"/>
</dbReference>
<feature type="binding site" evidence="5">
    <location>
        <position position="254"/>
    </location>
    <ligand>
        <name>substrate</name>
    </ligand>
</feature>
<dbReference type="NCBIfam" id="NF009020">
    <property type="entry name" value="PRK12356.1"/>
    <property type="match status" value="1"/>
</dbReference>